<protein>
    <submittedName>
        <fullName evidence="7">MFS transporter, putative</fullName>
    </submittedName>
</protein>
<name>A0A0S4JA56_BODSA</name>
<dbReference type="AlphaFoldDB" id="A0A0S4JA56"/>
<dbReference type="PANTHER" id="PTHR23506:SF26">
    <property type="entry name" value="MFS-TYPE TRANSPORTER SLC18B1"/>
    <property type="match status" value="1"/>
</dbReference>
<dbReference type="InterPro" id="IPR011701">
    <property type="entry name" value="MFS"/>
</dbReference>
<feature type="transmembrane region" description="Helical" evidence="6">
    <location>
        <begin position="338"/>
        <end position="360"/>
    </location>
</feature>
<gene>
    <name evidence="7" type="ORF">BSAL_08260</name>
</gene>
<feature type="transmembrane region" description="Helical" evidence="6">
    <location>
        <begin position="480"/>
        <end position="501"/>
    </location>
</feature>
<feature type="transmembrane region" description="Helical" evidence="6">
    <location>
        <begin position="49"/>
        <end position="72"/>
    </location>
</feature>
<dbReference type="Proteomes" id="UP000051952">
    <property type="component" value="Unassembled WGS sequence"/>
</dbReference>
<feature type="transmembrane region" description="Helical" evidence="6">
    <location>
        <begin position="165"/>
        <end position="185"/>
    </location>
</feature>
<keyword evidence="5 6" id="KW-0472">Membrane</keyword>
<evidence type="ECO:0000256" key="5">
    <source>
        <dbReference type="ARBA" id="ARBA00023136"/>
    </source>
</evidence>
<dbReference type="InterPro" id="IPR050930">
    <property type="entry name" value="MFS_Vesicular_Transporter"/>
</dbReference>
<proteinExistence type="predicted"/>
<keyword evidence="4 6" id="KW-1133">Transmembrane helix</keyword>
<feature type="transmembrane region" description="Helical" evidence="6">
    <location>
        <begin position="412"/>
        <end position="435"/>
    </location>
</feature>
<evidence type="ECO:0000313" key="7">
    <source>
        <dbReference type="EMBL" id="CUG87086.1"/>
    </source>
</evidence>
<sequence length="544" mass="57639">MSSSDSLERARSLAKWLQLIMSMSCNTMAFSITPYFASDAKHDFFLGETQIGFVFASFPMGYMISCVCMSLANISHLKMSTLTLWIRGFVLAFVGFSVMFGLIPTIFSDSTDGTHHDIAVRYAAMFGSLRFLQGLTVSVLDVLVLLYITKLYPEQVSAVVGQKEACMGLGVVFGPPLGGGLYSVGGFKAPPMVTGAIVFSIATVTQIVLLRSKRLHELHELREVPLDLVKALAVGVAPIAGLANDERAALLLLSQPATHPRDKGRGVNIINATQSEDPSSRVLFSSSSQLVDDETAVQDAPSLAVETIDETQHPAIVDDPQHIAPVTVQNLINLFRRLPVYTTVGPCCISVLSIACFAFLESMVPLYALDTYGVQAWGIGITMGGAAIVYAAAAITIGIVLGSPSRKPLRPWVLAIAAIVLAFGMLLVAPSFHVIDMQAPNTIRHGYAVTTIGILICCSAMAVIAVVAVALLVDEARATSLVLVPTAAAVANFGMSLGGFIGPITGSALAEAFGFPIAFFSFSCGAVLLAAIFVSLVLVRKDRG</sequence>
<evidence type="ECO:0000256" key="3">
    <source>
        <dbReference type="ARBA" id="ARBA00022692"/>
    </source>
</evidence>
<dbReference type="PANTHER" id="PTHR23506">
    <property type="entry name" value="GH10249P"/>
    <property type="match status" value="1"/>
</dbReference>
<organism evidence="7 8">
    <name type="scientific">Bodo saltans</name>
    <name type="common">Flagellated protozoan</name>
    <dbReference type="NCBI Taxonomy" id="75058"/>
    <lineage>
        <taxon>Eukaryota</taxon>
        <taxon>Discoba</taxon>
        <taxon>Euglenozoa</taxon>
        <taxon>Kinetoplastea</taxon>
        <taxon>Metakinetoplastina</taxon>
        <taxon>Eubodonida</taxon>
        <taxon>Bodonidae</taxon>
        <taxon>Bodo</taxon>
    </lineage>
</organism>
<keyword evidence="2" id="KW-0813">Transport</keyword>
<evidence type="ECO:0000256" key="2">
    <source>
        <dbReference type="ARBA" id="ARBA00022448"/>
    </source>
</evidence>
<feature type="transmembrane region" description="Helical" evidence="6">
    <location>
        <begin position="191"/>
        <end position="210"/>
    </location>
</feature>
<feature type="transmembrane region" description="Helical" evidence="6">
    <location>
        <begin position="131"/>
        <end position="153"/>
    </location>
</feature>
<keyword evidence="8" id="KW-1185">Reference proteome</keyword>
<evidence type="ECO:0000256" key="6">
    <source>
        <dbReference type="SAM" id="Phobius"/>
    </source>
</evidence>
<dbReference type="Gene3D" id="1.20.1250.20">
    <property type="entry name" value="MFS general substrate transporter like domains"/>
    <property type="match status" value="2"/>
</dbReference>
<evidence type="ECO:0000256" key="4">
    <source>
        <dbReference type="ARBA" id="ARBA00022989"/>
    </source>
</evidence>
<reference evidence="8" key="1">
    <citation type="submission" date="2015-09" db="EMBL/GenBank/DDBJ databases">
        <authorList>
            <consortium name="Pathogen Informatics"/>
        </authorList>
    </citation>
    <scope>NUCLEOTIDE SEQUENCE [LARGE SCALE GENOMIC DNA]</scope>
    <source>
        <strain evidence="8">Lake Konstanz</strain>
    </source>
</reference>
<dbReference type="GO" id="GO:0016020">
    <property type="term" value="C:membrane"/>
    <property type="evidence" value="ECO:0007669"/>
    <property type="project" value="UniProtKB-SubCell"/>
</dbReference>
<evidence type="ECO:0000313" key="8">
    <source>
        <dbReference type="Proteomes" id="UP000051952"/>
    </source>
</evidence>
<accession>A0A0S4JA56</accession>
<dbReference type="InterPro" id="IPR036259">
    <property type="entry name" value="MFS_trans_sf"/>
</dbReference>
<dbReference type="EMBL" id="CYKH01001431">
    <property type="protein sequence ID" value="CUG87086.1"/>
    <property type="molecule type" value="Genomic_DNA"/>
</dbReference>
<feature type="transmembrane region" description="Helical" evidence="6">
    <location>
        <begin position="84"/>
        <end position="107"/>
    </location>
</feature>
<feature type="transmembrane region" description="Helical" evidence="6">
    <location>
        <begin position="16"/>
        <end position="37"/>
    </location>
</feature>
<feature type="transmembrane region" description="Helical" evidence="6">
    <location>
        <begin position="372"/>
        <end position="400"/>
    </location>
</feature>
<dbReference type="Pfam" id="PF07690">
    <property type="entry name" value="MFS_1"/>
    <property type="match status" value="1"/>
</dbReference>
<feature type="transmembrane region" description="Helical" evidence="6">
    <location>
        <begin position="513"/>
        <end position="539"/>
    </location>
</feature>
<dbReference type="SUPFAM" id="SSF103473">
    <property type="entry name" value="MFS general substrate transporter"/>
    <property type="match status" value="1"/>
</dbReference>
<feature type="transmembrane region" description="Helical" evidence="6">
    <location>
        <begin position="447"/>
        <end position="473"/>
    </location>
</feature>
<evidence type="ECO:0000256" key="1">
    <source>
        <dbReference type="ARBA" id="ARBA00004141"/>
    </source>
</evidence>
<comment type="subcellular location">
    <subcellularLocation>
        <location evidence="1">Membrane</location>
        <topology evidence="1">Multi-pass membrane protein</topology>
    </subcellularLocation>
</comment>
<dbReference type="GO" id="GO:0022857">
    <property type="term" value="F:transmembrane transporter activity"/>
    <property type="evidence" value="ECO:0007669"/>
    <property type="project" value="InterPro"/>
</dbReference>
<dbReference type="VEuPathDB" id="TriTrypDB:BSAL_08260"/>
<keyword evidence="3 6" id="KW-0812">Transmembrane</keyword>